<feature type="non-terminal residue" evidence="2">
    <location>
        <position position="44"/>
    </location>
</feature>
<keyword evidence="1" id="KW-0472">Membrane</keyword>
<keyword evidence="3" id="KW-1185">Reference proteome</keyword>
<keyword evidence="1" id="KW-0812">Transmembrane</keyword>
<evidence type="ECO:0000313" key="3">
    <source>
        <dbReference type="Proteomes" id="UP000265618"/>
    </source>
</evidence>
<feature type="transmembrane region" description="Helical" evidence="1">
    <location>
        <begin position="6"/>
        <end position="28"/>
    </location>
</feature>
<evidence type="ECO:0000313" key="2">
    <source>
        <dbReference type="EMBL" id="GIQ92712.1"/>
    </source>
</evidence>
<dbReference type="EMBL" id="BDIP01010334">
    <property type="protein sequence ID" value="GIQ92712.1"/>
    <property type="molecule type" value="Genomic_DNA"/>
</dbReference>
<gene>
    <name evidence="2" type="ORF">KIPB_016637</name>
</gene>
<accession>A0A9K3GRE3</accession>
<reference evidence="2 3" key="1">
    <citation type="journal article" date="2018" name="PLoS ONE">
        <title>The draft genome of Kipferlia bialata reveals reductive genome evolution in fornicate parasites.</title>
        <authorList>
            <person name="Tanifuji G."/>
            <person name="Takabayashi S."/>
            <person name="Kume K."/>
            <person name="Takagi M."/>
            <person name="Nakayama T."/>
            <person name="Kamikawa R."/>
            <person name="Inagaki Y."/>
            <person name="Hashimoto T."/>
        </authorList>
    </citation>
    <scope>NUCLEOTIDE SEQUENCE [LARGE SCALE GENOMIC DNA]</scope>
    <source>
        <strain evidence="2">NY0173</strain>
    </source>
</reference>
<dbReference type="AlphaFoldDB" id="A0A9K3GRE3"/>
<sequence>ALSSPTWSVLEAGVVTFGAVVPVLLELLSPGGDQLPQLIQLRQY</sequence>
<dbReference type="Proteomes" id="UP000265618">
    <property type="component" value="Unassembled WGS sequence"/>
</dbReference>
<proteinExistence type="predicted"/>
<keyword evidence="1" id="KW-1133">Transmembrane helix</keyword>
<feature type="non-terminal residue" evidence="2">
    <location>
        <position position="1"/>
    </location>
</feature>
<evidence type="ECO:0000256" key="1">
    <source>
        <dbReference type="SAM" id="Phobius"/>
    </source>
</evidence>
<protein>
    <submittedName>
        <fullName evidence="2">Uncharacterized protein</fullName>
    </submittedName>
</protein>
<name>A0A9K3GRE3_9EUKA</name>
<comment type="caution">
    <text evidence="2">The sequence shown here is derived from an EMBL/GenBank/DDBJ whole genome shotgun (WGS) entry which is preliminary data.</text>
</comment>
<organism evidence="2 3">
    <name type="scientific">Kipferlia bialata</name>
    <dbReference type="NCBI Taxonomy" id="797122"/>
    <lineage>
        <taxon>Eukaryota</taxon>
        <taxon>Metamonada</taxon>
        <taxon>Carpediemonas-like organisms</taxon>
        <taxon>Kipferlia</taxon>
    </lineage>
</organism>